<feature type="domain" description="SAF" evidence="3">
    <location>
        <begin position="14"/>
        <end position="85"/>
    </location>
</feature>
<reference evidence="4 5" key="1">
    <citation type="submission" date="2018-04" db="EMBL/GenBank/DDBJ databases">
        <title>Genomic Encyclopedia of Type Strains, Phase IV (KMG-IV): sequencing the most valuable type-strain genomes for metagenomic binning, comparative biology and taxonomic classification.</title>
        <authorList>
            <person name="Goeker M."/>
        </authorList>
    </citation>
    <scope>NUCLEOTIDE SEQUENCE [LARGE SCALE GENOMIC DNA]</scope>
    <source>
        <strain evidence="4 5">DSM 14823</strain>
    </source>
</reference>
<evidence type="ECO:0000259" key="3">
    <source>
        <dbReference type="SMART" id="SM00858"/>
    </source>
</evidence>
<evidence type="ECO:0000256" key="1">
    <source>
        <dbReference type="ARBA" id="ARBA00010986"/>
    </source>
</evidence>
<dbReference type="PANTHER" id="PTHR30536">
    <property type="entry name" value="ALTRONATE/GALACTARATE DEHYDRATASE"/>
    <property type="match status" value="1"/>
</dbReference>
<gene>
    <name evidence="4" type="ORF">C8D82_106114</name>
</gene>
<comment type="caution">
    <text evidence="4">The sequence shown here is derived from an EMBL/GenBank/DDBJ whole genome shotgun (WGS) entry which is preliminary data.</text>
</comment>
<dbReference type="RefSeq" id="WP_116883226.1">
    <property type="nucleotide sequence ID" value="NZ_CABMMC010000016.1"/>
</dbReference>
<evidence type="ECO:0000256" key="2">
    <source>
        <dbReference type="ARBA" id="ARBA00023239"/>
    </source>
</evidence>
<dbReference type="EMBL" id="QEKH01000006">
    <property type="protein sequence ID" value="PVY44596.1"/>
    <property type="molecule type" value="Genomic_DNA"/>
</dbReference>
<dbReference type="GO" id="GO:0019698">
    <property type="term" value="P:D-galacturonate catabolic process"/>
    <property type="evidence" value="ECO:0007669"/>
    <property type="project" value="TreeGrafter"/>
</dbReference>
<dbReference type="Gene3D" id="2.30.130.110">
    <property type="match status" value="1"/>
</dbReference>
<protein>
    <submittedName>
        <fullName evidence="4">D-altronate dehydratase</fullName>
    </submittedName>
</protein>
<dbReference type="Pfam" id="PF08666">
    <property type="entry name" value="SAF"/>
    <property type="match status" value="1"/>
</dbReference>
<dbReference type="InterPro" id="IPR048332">
    <property type="entry name" value="GD_AH_C"/>
</dbReference>
<dbReference type="SMART" id="SM00858">
    <property type="entry name" value="SAF"/>
    <property type="match status" value="1"/>
</dbReference>
<dbReference type="InterPro" id="IPR044144">
    <property type="entry name" value="SAF_UxaA/GarD"/>
</dbReference>
<dbReference type="GeneID" id="78294547"/>
<dbReference type="InterPro" id="IPR007392">
    <property type="entry name" value="GD_AH_second"/>
</dbReference>
<dbReference type="OrthoDB" id="9804574at2"/>
<dbReference type="CDD" id="cd11613">
    <property type="entry name" value="SAF_AH_GD"/>
    <property type="match status" value="1"/>
</dbReference>
<dbReference type="InterPro" id="IPR013974">
    <property type="entry name" value="SAF"/>
</dbReference>
<keyword evidence="5" id="KW-1185">Reference proteome</keyword>
<dbReference type="PANTHER" id="PTHR30536:SF5">
    <property type="entry name" value="ALTRONATE DEHYDRATASE"/>
    <property type="match status" value="1"/>
</dbReference>
<evidence type="ECO:0000313" key="4">
    <source>
        <dbReference type="EMBL" id="PVY44596.1"/>
    </source>
</evidence>
<dbReference type="Pfam" id="PF20629">
    <property type="entry name" value="GD_AH_C"/>
    <property type="match status" value="1"/>
</dbReference>
<dbReference type="InterPro" id="IPR052172">
    <property type="entry name" value="UxaA_altronate/galactarate_dh"/>
</dbReference>
<sequence length="501" mass="53339">MAEAPRYIRIGRTDNVAVALTDLAAGERCEADGLAVTLAQPVGRGHKFALTAIPAQSAVIKYDMPIGNATREIRPGEFVHTHNLKTRLSGELEYSYAPAAPAKLDPCEAGRTFQGFRRADGTVGIRNDLWIVPTVGCVNKLAENLARDFGRQLPRGTVRRALAFPHPYGCSQLGGDHEMTAKILAALVKHPNAGGVLVVALGCENNTLESFRARLEGCDLSRVRFLKAQDDGSEYEQGLELLGELAAQAEGFKREPVPVSELKVGLKCGGSDGLSGITANPLIGRFSDLLVAAGGTTVLTEVPEMFGAETLLMARAADRGVFDRTVAMVNSFKEYFLRHGQAVYENPSPGNKAGGISTLEEKSLGCTQKGGTGPVSDVLDYGEPLKTPGLNLLTGPGNDMVATTVLTAAGAQIVLFSTGRGTPFGGPVPTVKIATNHELAERKPNWIDFDAGVLVRGGTDLDKLGKELFDYVVRLASGEVEARNETYGYQEIAIFKDGVTL</sequence>
<dbReference type="GO" id="GO:0016829">
    <property type="term" value="F:lyase activity"/>
    <property type="evidence" value="ECO:0007669"/>
    <property type="project" value="UniProtKB-KW"/>
</dbReference>
<keyword evidence="2" id="KW-0456">Lyase</keyword>
<dbReference type="Pfam" id="PF04295">
    <property type="entry name" value="GD_AH_second"/>
    <property type="match status" value="1"/>
</dbReference>
<proteinExistence type="inferred from homology"/>
<dbReference type="Proteomes" id="UP000245959">
    <property type="component" value="Unassembled WGS sequence"/>
</dbReference>
<evidence type="ECO:0000313" key="5">
    <source>
        <dbReference type="Proteomes" id="UP000245959"/>
    </source>
</evidence>
<comment type="similarity">
    <text evidence="1">Belongs to the UxaA family.</text>
</comment>
<organism evidence="4 5">
    <name type="scientific">Victivallis vadensis</name>
    <dbReference type="NCBI Taxonomy" id="172901"/>
    <lineage>
        <taxon>Bacteria</taxon>
        <taxon>Pseudomonadati</taxon>
        <taxon>Lentisphaerota</taxon>
        <taxon>Lentisphaeria</taxon>
        <taxon>Victivallales</taxon>
        <taxon>Victivallaceae</taxon>
        <taxon>Victivallis</taxon>
    </lineage>
</organism>
<accession>A0A2U1B7D3</accession>
<name>A0A2U1B7D3_9BACT</name>
<dbReference type="AlphaFoldDB" id="A0A2U1B7D3"/>